<dbReference type="PROSITE" id="PS50887">
    <property type="entry name" value="GGDEF"/>
    <property type="match status" value="1"/>
</dbReference>
<dbReference type="Pfam" id="PF00990">
    <property type="entry name" value="GGDEF"/>
    <property type="match status" value="1"/>
</dbReference>
<dbReference type="AlphaFoldDB" id="A0A430G2Y5"/>
<dbReference type="CDD" id="cd01949">
    <property type="entry name" value="GGDEF"/>
    <property type="match status" value="1"/>
</dbReference>
<feature type="transmembrane region" description="Helical" evidence="3">
    <location>
        <begin position="39"/>
        <end position="60"/>
    </location>
</feature>
<organism evidence="5 6">
    <name type="scientific">Sphingomonas koreensis</name>
    <dbReference type="NCBI Taxonomy" id="93064"/>
    <lineage>
        <taxon>Bacteria</taxon>
        <taxon>Pseudomonadati</taxon>
        <taxon>Pseudomonadota</taxon>
        <taxon>Alphaproteobacteria</taxon>
        <taxon>Sphingomonadales</taxon>
        <taxon>Sphingomonadaceae</taxon>
        <taxon>Sphingomonas</taxon>
    </lineage>
</organism>
<dbReference type="SUPFAM" id="SSF55781">
    <property type="entry name" value="GAF domain-like"/>
    <property type="match status" value="1"/>
</dbReference>
<keyword evidence="3" id="KW-0812">Transmembrane</keyword>
<dbReference type="PANTHER" id="PTHR45138">
    <property type="entry name" value="REGULATORY COMPONENTS OF SENSORY TRANSDUCTION SYSTEM"/>
    <property type="match status" value="1"/>
</dbReference>
<dbReference type="EC" id="2.7.7.65" evidence="1"/>
<feature type="domain" description="GGDEF" evidence="4">
    <location>
        <begin position="435"/>
        <end position="564"/>
    </location>
</feature>
<evidence type="ECO:0000259" key="4">
    <source>
        <dbReference type="PROSITE" id="PS50887"/>
    </source>
</evidence>
<evidence type="ECO:0000256" key="3">
    <source>
        <dbReference type="SAM" id="Phobius"/>
    </source>
</evidence>
<evidence type="ECO:0000313" key="6">
    <source>
        <dbReference type="Proteomes" id="UP000287746"/>
    </source>
</evidence>
<sequence>MSALCRALLAAPPAGTNMRMKASPSPANPSAVTRPGGTSTIIALMLLMIGIMIASFAYVSSQEAALRSGRIESRHISIARQALMEADAAVLNAMVDGIAHGERYRAAIARFDTQPVNHFPARITLDGRQTSGIAAVTAVRRSWAAILTRIEVGDLAGARTLHDTQHVQQRTTAVITAMMQQIEQLDARNDHAQGNIDFTIKAVIILQLASGLFCIAVFLFAARRGAVEAEARALAVTNATRSREEVMRLFEMTDMLQSAQDQSDANMVLRATAMELLPDLSGTLYVFSNSRDRLVLSASWNLGDGPAPADTIGLNQCWALKRGKPHVNHPHGDKLRCEHHAEGAFVLEIPMAARGEVLGLFCIQTTRADGDLRLQEIAGLGTALADAMSLALANLSLGAKLRSQALRDPLTGLYNRRYMEDALQRAVQLAQREKHDVSIVMIDLDHFKRLNDQHGHAKGDTVLRDAASVIVHQLRESDVACRYGGEELLVVMPNCSLEDAAHKAERLRIGIAALSQPGIDVSASFGIASIPATSSSVHDLMQAADAALYAAKEQGRNRVVTAPPLIDPTRDQLLAAE</sequence>
<dbReference type="InterPro" id="IPR029787">
    <property type="entry name" value="Nucleotide_cyclase"/>
</dbReference>
<dbReference type="GO" id="GO:1902201">
    <property type="term" value="P:negative regulation of bacterial-type flagellum-dependent cell motility"/>
    <property type="evidence" value="ECO:0007669"/>
    <property type="project" value="TreeGrafter"/>
</dbReference>
<protein>
    <recommendedName>
        <fullName evidence="1">diguanylate cyclase</fullName>
        <ecNumber evidence="1">2.7.7.65</ecNumber>
    </recommendedName>
</protein>
<dbReference type="Proteomes" id="UP000287746">
    <property type="component" value="Unassembled WGS sequence"/>
</dbReference>
<keyword evidence="3" id="KW-0472">Membrane</keyword>
<dbReference type="InterPro" id="IPR000160">
    <property type="entry name" value="GGDEF_dom"/>
</dbReference>
<name>A0A430G2Y5_9SPHN</name>
<dbReference type="Gene3D" id="3.30.450.40">
    <property type="match status" value="1"/>
</dbReference>
<dbReference type="FunFam" id="3.30.70.270:FF:000001">
    <property type="entry name" value="Diguanylate cyclase domain protein"/>
    <property type="match status" value="1"/>
</dbReference>
<dbReference type="EMBL" id="QQYZ01000010">
    <property type="protein sequence ID" value="RSY83934.1"/>
    <property type="molecule type" value="Genomic_DNA"/>
</dbReference>
<evidence type="ECO:0000256" key="2">
    <source>
        <dbReference type="ARBA" id="ARBA00034247"/>
    </source>
</evidence>
<reference evidence="5 6" key="1">
    <citation type="submission" date="2018-07" db="EMBL/GenBank/DDBJ databases">
        <title>Genomic and Epidemiologic Investigation of an Indolent Hospital Outbreak.</title>
        <authorList>
            <person name="Johnson R.C."/>
            <person name="Deming C."/>
            <person name="Conlan S."/>
            <person name="Zellmer C.J."/>
            <person name="Michelin A.V."/>
            <person name="Lee-Lin S."/>
            <person name="Thomas P.J."/>
            <person name="Park M."/>
            <person name="Weingarten R.A."/>
            <person name="Less J."/>
            <person name="Dekker J.P."/>
            <person name="Frank K.M."/>
            <person name="Musser K.A."/>
            <person name="Mcquiston J.R."/>
            <person name="Henderson D.K."/>
            <person name="Lau A.F."/>
            <person name="Palmore T.N."/>
            <person name="Segre J.A."/>
        </authorList>
    </citation>
    <scope>NUCLEOTIDE SEQUENCE [LARGE SCALE GENOMIC DNA]</scope>
    <source>
        <strain evidence="5 6">SK-CDC1_0717</strain>
    </source>
</reference>
<comment type="catalytic activity">
    <reaction evidence="2">
        <text>2 GTP = 3',3'-c-di-GMP + 2 diphosphate</text>
        <dbReference type="Rhea" id="RHEA:24898"/>
        <dbReference type="ChEBI" id="CHEBI:33019"/>
        <dbReference type="ChEBI" id="CHEBI:37565"/>
        <dbReference type="ChEBI" id="CHEBI:58805"/>
        <dbReference type="EC" id="2.7.7.65"/>
    </reaction>
</comment>
<dbReference type="PANTHER" id="PTHR45138:SF9">
    <property type="entry name" value="DIGUANYLATE CYCLASE DGCM-RELATED"/>
    <property type="match status" value="1"/>
</dbReference>
<proteinExistence type="predicted"/>
<dbReference type="GO" id="GO:0043709">
    <property type="term" value="P:cell adhesion involved in single-species biofilm formation"/>
    <property type="evidence" value="ECO:0007669"/>
    <property type="project" value="TreeGrafter"/>
</dbReference>
<accession>A0A430G2Y5</accession>
<dbReference type="NCBIfam" id="TIGR00254">
    <property type="entry name" value="GGDEF"/>
    <property type="match status" value="1"/>
</dbReference>
<dbReference type="SUPFAM" id="SSF55073">
    <property type="entry name" value="Nucleotide cyclase"/>
    <property type="match status" value="1"/>
</dbReference>
<evidence type="ECO:0000256" key="1">
    <source>
        <dbReference type="ARBA" id="ARBA00012528"/>
    </source>
</evidence>
<dbReference type="Gene3D" id="3.30.70.270">
    <property type="match status" value="1"/>
</dbReference>
<dbReference type="GO" id="GO:0052621">
    <property type="term" value="F:diguanylate cyclase activity"/>
    <property type="evidence" value="ECO:0007669"/>
    <property type="project" value="UniProtKB-EC"/>
</dbReference>
<feature type="transmembrane region" description="Helical" evidence="3">
    <location>
        <begin position="198"/>
        <end position="222"/>
    </location>
</feature>
<dbReference type="InterPro" id="IPR050469">
    <property type="entry name" value="Diguanylate_Cyclase"/>
</dbReference>
<comment type="caution">
    <text evidence="5">The sequence shown here is derived from an EMBL/GenBank/DDBJ whole genome shotgun (WGS) entry which is preliminary data.</text>
</comment>
<dbReference type="InterPro" id="IPR043128">
    <property type="entry name" value="Rev_trsase/Diguanyl_cyclase"/>
</dbReference>
<gene>
    <name evidence="5" type="ORF">DAH66_12485</name>
</gene>
<evidence type="ECO:0000313" key="5">
    <source>
        <dbReference type="EMBL" id="RSY83934.1"/>
    </source>
</evidence>
<dbReference type="InterPro" id="IPR029016">
    <property type="entry name" value="GAF-like_dom_sf"/>
</dbReference>
<keyword evidence="3" id="KW-1133">Transmembrane helix</keyword>
<dbReference type="SMART" id="SM00267">
    <property type="entry name" value="GGDEF"/>
    <property type="match status" value="1"/>
</dbReference>
<dbReference type="GO" id="GO:0005886">
    <property type="term" value="C:plasma membrane"/>
    <property type="evidence" value="ECO:0007669"/>
    <property type="project" value="TreeGrafter"/>
</dbReference>